<gene>
    <name evidence="1" type="ORF">ALO73_200010</name>
</gene>
<evidence type="ECO:0000313" key="2">
    <source>
        <dbReference type="Proteomes" id="UP000050345"/>
    </source>
</evidence>
<proteinExistence type="predicted"/>
<comment type="caution">
    <text evidence="1">The sequence shown here is derived from an EMBL/GenBank/DDBJ whole genome shotgun (WGS) entry which is preliminary data.</text>
</comment>
<accession>A0A9X0KXL9</accession>
<protein>
    <submittedName>
        <fullName evidence="1">Uncharacterized protein</fullName>
    </submittedName>
</protein>
<dbReference type="EMBL" id="LJQF01000044">
    <property type="protein sequence ID" value="KPX17687.1"/>
    <property type="molecule type" value="Genomic_DNA"/>
</dbReference>
<dbReference type="AlphaFoldDB" id="A0A9X0KXL9"/>
<evidence type="ECO:0000313" key="1">
    <source>
        <dbReference type="EMBL" id="KPX17687.1"/>
    </source>
</evidence>
<reference evidence="1 2" key="1">
    <citation type="submission" date="2015-09" db="EMBL/GenBank/DDBJ databases">
        <title>Genome announcement of multiple Pseudomonas syringae strains.</title>
        <authorList>
            <person name="Thakur S."/>
            <person name="Wang P.W."/>
            <person name="Gong Y."/>
            <person name="Weir B.S."/>
            <person name="Guttman D.S."/>
        </authorList>
    </citation>
    <scope>NUCLEOTIDE SEQUENCE [LARGE SCALE GENOMIC DNA]</scope>
    <source>
        <strain evidence="1 2">ICMP9757</strain>
    </source>
</reference>
<sequence>MNMRLCKFASKRMQEHRTLSGKDKVKAAMTVTCKLLDPWRSLLAEVRATVILHLVTEDYGTIGKLFPSADMLNCRNAMCSRIKSINGRTKLRPTLILRRV</sequence>
<name>A0A9X0KXL9_PSESX</name>
<organism evidence="1 2">
    <name type="scientific">Pseudomonas syringae pv. daphniphylli</name>
    <dbReference type="NCBI Taxonomy" id="264455"/>
    <lineage>
        <taxon>Bacteria</taxon>
        <taxon>Pseudomonadati</taxon>
        <taxon>Pseudomonadota</taxon>
        <taxon>Gammaproteobacteria</taxon>
        <taxon>Pseudomonadales</taxon>
        <taxon>Pseudomonadaceae</taxon>
        <taxon>Pseudomonas</taxon>
        <taxon>Pseudomonas syringae</taxon>
    </lineage>
</organism>
<dbReference type="Proteomes" id="UP000050345">
    <property type="component" value="Unassembled WGS sequence"/>
</dbReference>